<dbReference type="Proteomes" id="UP000011682">
    <property type="component" value="Unassembled WGS sequence"/>
</dbReference>
<comment type="caution">
    <text evidence="1">The sequence shown here is derived from an EMBL/GenBank/DDBJ whole genome shotgun (WGS) entry which is preliminary data.</text>
</comment>
<accession>S9P0W7</accession>
<gene>
    <name evidence="1" type="ORF">D187_008098</name>
</gene>
<protein>
    <submittedName>
        <fullName evidence="1">Uncharacterized protein</fullName>
    </submittedName>
</protein>
<dbReference type="AlphaFoldDB" id="S9P0W7"/>
<organism evidence="1 2">
    <name type="scientific">Cystobacter fuscus (strain ATCC 25194 / DSM 2262 / NBRC 100088 / M29)</name>
    <dbReference type="NCBI Taxonomy" id="1242864"/>
    <lineage>
        <taxon>Bacteria</taxon>
        <taxon>Pseudomonadati</taxon>
        <taxon>Myxococcota</taxon>
        <taxon>Myxococcia</taxon>
        <taxon>Myxococcales</taxon>
        <taxon>Cystobacterineae</taxon>
        <taxon>Archangiaceae</taxon>
        <taxon>Cystobacter</taxon>
    </lineage>
</organism>
<keyword evidence="2" id="KW-1185">Reference proteome</keyword>
<reference evidence="1" key="1">
    <citation type="submission" date="2013-05" db="EMBL/GenBank/DDBJ databases">
        <title>Genome assembly of Cystobacter fuscus DSM 2262.</title>
        <authorList>
            <person name="Sharma G."/>
            <person name="Khatri I."/>
            <person name="Kaur C."/>
            <person name="Mayilraj S."/>
            <person name="Subramanian S."/>
        </authorList>
    </citation>
    <scope>NUCLEOTIDE SEQUENCE [LARGE SCALE GENOMIC DNA]</scope>
    <source>
        <strain evidence="1">DSM 2262</strain>
    </source>
</reference>
<evidence type="ECO:0000313" key="2">
    <source>
        <dbReference type="Proteomes" id="UP000011682"/>
    </source>
</evidence>
<evidence type="ECO:0000313" key="1">
    <source>
        <dbReference type="EMBL" id="EPX56756.1"/>
    </source>
</evidence>
<sequence>MTELDRFPTELSSIWNVRMAGGWLCDGGLDDDMVGLERA</sequence>
<proteinExistence type="predicted"/>
<name>S9P0W7_CYSF2</name>
<dbReference type="EMBL" id="ANAH02000066">
    <property type="protein sequence ID" value="EPX56756.1"/>
    <property type="molecule type" value="Genomic_DNA"/>
</dbReference>